<organism evidence="3 4">
    <name type="scientific">Plasmodium fragile</name>
    <dbReference type="NCBI Taxonomy" id="5857"/>
    <lineage>
        <taxon>Eukaryota</taxon>
        <taxon>Sar</taxon>
        <taxon>Alveolata</taxon>
        <taxon>Apicomplexa</taxon>
        <taxon>Aconoidasida</taxon>
        <taxon>Haemosporida</taxon>
        <taxon>Plasmodiidae</taxon>
        <taxon>Plasmodium</taxon>
        <taxon>Plasmodium (Plasmodium)</taxon>
    </lineage>
</organism>
<protein>
    <recommendedName>
        <fullName evidence="2">Schizont-infected cell agglutination extracellular alpha domain-containing protein</fullName>
    </recommendedName>
</protein>
<evidence type="ECO:0000313" key="4">
    <source>
        <dbReference type="Proteomes" id="UP000054561"/>
    </source>
</evidence>
<feature type="region of interest" description="Disordered" evidence="1">
    <location>
        <begin position="335"/>
        <end position="378"/>
    </location>
</feature>
<evidence type="ECO:0000259" key="2">
    <source>
        <dbReference type="Pfam" id="PF12887"/>
    </source>
</evidence>
<dbReference type="InterPro" id="IPR024290">
    <property type="entry name" value="SICA_extracell_a"/>
</dbReference>
<reference evidence="3 4" key="1">
    <citation type="submission" date="2014-03" db="EMBL/GenBank/DDBJ databases">
        <title>The Genome Sequence of Plasmodium fragile nilgiri.</title>
        <authorList>
            <consortium name="The Broad Institute Genomics Platform"/>
            <consortium name="The Broad Institute Genome Sequencing Center for Infectious Disease"/>
            <person name="Neafsey D."/>
            <person name="Duraisingh M."/>
            <person name="Young S.K."/>
            <person name="Zeng Q."/>
            <person name="Gargeya S."/>
            <person name="Abouelleil A."/>
            <person name="Alvarado L."/>
            <person name="Chapman S.B."/>
            <person name="Gainer-Dewar J."/>
            <person name="Goldberg J."/>
            <person name="Griggs A."/>
            <person name="Gujja S."/>
            <person name="Hansen M."/>
            <person name="Howarth C."/>
            <person name="Imamovic A."/>
            <person name="Larimer J."/>
            <person name="Pearson M."/>
            <person name="Poon T.W."/>
            <person name="Priest M."/>
            <person name="Roberts A."/>
            <person name="Saif S."/>
            <person name="Shea T."/>
            <person name="Sykes S."/>
            <person name="Wortman J."/>
            <person name="Nusbaum C."/>
            <person name="Birren B."/>
        </authorList>
    </citation>
    <scope>NUCLEOTIDE SEQUENCE [LARGE SCALE GENOMIC DNA]</scope>
    <source>
        <strain evidence="4">nilgiri</strain>
    </source>
</reference>
<name>A0A0D9QCL3_PLAFR</name>
<dbReference type="GeneID" id="24270889"/>
<dbReference type="AlphaFoldDB" id="A0A0D9QCL3"/>
<feature type="compositionally biased region" description="Basic and acidic residues" evidence="1">
    <location>
        <begin position="265"/>
        <end position="281"/>
    </location>
</feature>
<feature type="compositionally biased region" description="Basic and acidic residues" evidence="1">
    <location>
        <begin position="246"/>
        <end position="258"/>
    </location>
</feature>
<accession>A0A0D9QCL3</accession>
<gene>
    <name evidence="3" type="ORF">AK88_05575</name>
</gene>
<feature type="compositionally biased region" description="Low complexity" evidence="1">
    <location>
        <begin position="350"/>
        <end position="363"/>
    </location>
</feature>
<dbReference type="Proteomes" id="UP000054561">
    <property type="component" value="Unassembled WGS sequence"/>
</dbReference>
<feature type="non-terminal residue" evidence="3">
    <location>
        <position position="1"/>
    </location>
</feature>
<sequence length="378" mass="42919">EKLWDDIETELKAFIRYITEQNTEGWDENCENVYYKHPKNPNGPEVKVTRAGERIMCRLMVGALYFMNENSWTMSGRSRGVSNDDDLKEYVRCAIVNMYMEILKESSCEGAWGLWYAWYTMKQMEEGLKGGLITRAKCGHGVLQNIQTEEFDMAQKIQAWLKKNKTLTDKIARPEIQSICNKKLEELGAATEGTHAMLDKIQLQTQEKTLIQKLGQELKNIVEEVQTEVLQWARDHGASINPSGEDPSKGPAHDDTEAKAPNSVKSDKPEESGKVDGKEPPKPATTTTETATPQEPPAKDRWEKAPIRHAHQHGSTRPARMTRTPPYCRIWMPPQQRHGHKHARPPYACAHHNNAHGNNQQRGAQHHPLVESSTATLR</sequence>
<proteinExistence type="predicted"/>
<feature type="compositionally biased region" description="Low complexity" evidence="1">
    <location>
        <begin position="284"/>
        <end position="293"/>
    </location>
</feature>
<keyword evidence="4" id="KW-1185">Reference proteome</keyword>
<dbReference type="Pfam" id="PF12887">
    <property type="entry name" value="SICA_alpha"/>
    <property type="match status" value="1"/>
</dbReference>
<evidence type="ECO:0000256" key="1">
    <source>
        <dbReference type="SAM" id="MobiDB-lite"/>
    </source>
</evidence>
<feature type="domain" description="Schizont-infected cell agglutination extracellular alpha" evidence="2">
    <location>
        <begin position="1"/>
        <end position="110"/>
    </location>
</feature>
<dbReference type="EMBL" id="KQ001793">
    <property type="protein sequence ID" value="KJP84790.1"/>
    <property type="molecule type" value="Genomic_DNA"/>
</dbReference>
<dbReference type="VEuPathDB" id="PlasmoDB:AK88_05575"/>
<dbReference type="RefSeq" id="XP_012338600.1">
    <property type="nucleotide sequence ID" value="XM_012483177.1"/>
</dbReference>
<feature type="region of interest" description="Disordered" evidence="1">
    <location>
        <begin position="237"/>
        <end position="322"/>
    </location>
</feature>
<evidence type="ECO:0000313" key="3">
    <source>
        <dbReference type="EMBL" id="KJP84790.1"/>
    </source>
</evidence>
<feature type="compositionally biased region" description="Basic and acidic residues" evidence="1">
    <location>
        <begin position="297"/>
        <end position="306"/>
    </location>
</feature>